<comment type="similarity">
    <text evidence="1">Belongs to the eIF-2B alpha/beta/delta subunits family.</text>
</comment>
<dbReference type="GO" id="GO:0019509">
    <property type="term" value="P:L-methionine salvage from methylthioadenosine"/>
    <property type="evidence" value="ECO:0007669"/>
    <property type="project" value="TreeGrafter"/>
</dbReference>
<protein>
    <submittedName>
        <fullName evidence="2">Translation initiation factor eIF-2B subunit delta</fullName>
    </submittedName>
</protein>
<evidence type="ECO:0000313" key="2">
    <source>
        <dbReference type="EMBL" id="SDM43124.1"/>
    </source>
</evidence>
<dbReference type="AlphaFoldDB" id="A0A1G9T5X6"/>
<dbReference type="InterPro" id="IPR042529">
    <property type="entry name" value="IF_2B-like_C"/>
</dbReference>
<dbReference type="GO" id="GO:0046523">
    <property type="term" value="F:S-methyl-5-thioribose-1-phosphate isomerase activity"/>
    <property type="evidence" value="ECO:0007669"/>
    <property type="project" value="TreeGrafter"/>
</dbReference>
<accession>A0A1G9T5X6</accession>
<dbReference type="Gene3D" id="1.20.120.420">
    <property type="entry name" value="translation initiation factor eif-2b, domain 1"/>
    <property type="match status" value="1"/>
</dbReference>
<gene>
    <name evidence="2" type="ORF">SAMN04487949_1633</name>
</gene>
<dbReference type="InterPro" id="IPR027363">
    <property type="entry name" value="M1Pi_N"/>
</dbReference>
<proteinExistence type="inferred from homology"/>
<dbReference type="InterPro" id="IPR037171">
    <property type="entry name" value="NagB/RpiA_transferase-like"/>
</dbReference>
<keyword evidence="2" id="KW-0396">Initiation factor</keyword>
<evidence type="ECO:0000313" key="3">
    <source>
        <dbReference type="Proteomes" id="UP000199451"/>
    </source>
</evidence>
<dbReference type="PANTHER" id="PTHR43475:SF2">
    <property type="entry name" value="RIBOSE 1,5-BISPHOSPHATE ISOMERASE"/>
    <property type="match status" value="1"/>
</dbReference>
<keyword evidence="3" id="KW-1185">Reference proteome</keyword>
<dbReference type="Gene3D" id="3.40.50.10470">
    <property type="entry name" value="Translation initiation factor eif-2b, domain 2"/>
    <property type="match status" value="1"/>
</dbReference>
<dbReference type="STRING" id="660521.SAMN04487949_1633"/>
<evidence type="ECO:0000256" key="1">
    <source>
        <dbReference type="RuleBase" id="RU003814"/>
    </source>
</evidence>
<dbReference type="InterPro" id="IPR000649">
    <property type="entry name" value="IF-2B-related"/>
</dbReference>
<keyword evidence="2" id="KW-0648">Protein biosynthesis</keyword>
<organism evidence="2 3">
    <name type="scientific">Halogranum gelatinilyticum</name>
    <dbReference type="NCBI Taxonomy" id="660521"/>
    <lineage>
        <taxon>Archaea</taxon>
        <taxon>Methanobacteriati</taxon>
        <taxon>Methanobacteriota</taxon>
        <taxon>Stenosarchaea group</taxon>
        <taxon>Halobacteria</taxon>
        <taxon>Halobacteriales</taxon>
        <taxon>Haloferacaceae</taxon>
    </lineage>
</organism>
<dbReference type="PANTHER" id="PTHR43475">
    <property type="entry name" value="METHYLTHIORIBOSE-1-PHOSPHATE ISOMERASE"/>
    <property type="match status" value="1"/>
</dbReference>
<dbReference type="GO" id="GO:0003743">
    <property type="term" value="F:translation initiation factor activity"/>
    <property type="evidence" value="ECO:0007669"/>
    <property type="project" value="UniProtKB-KW"/>
</dbReference>
<dbReference type="OrthoDB" id="45195at2157"/>
<dbReference type="SUPFAM" id="SSF100950">
    <property type="entry name" value="NagB/RpiA/CoA transferase-like"/>
    <property type="match status" value="1"/>
</dbReference>
<dbReference type="EMBL" id="FNHL01000002">
    <property type="protein sequence ID" value="SDM43124.1"/>
    <property type="molecule type" value="Genomic_DNA"/>
</dbReference>
<name>A0A1G9T5X6_9EURY</name>
<reference evidence="3" key="1">
    <citation type="submission" date="2016-10" db="EMBL/GenBank/DDBJ databases">
        <authorList>
            <person name="Varghese N."/>
            <person name="Submissions S."/>
        </authorList>
    </citation>
    <scope>NUCLEOTIDE SEQUENCE [LARGE SCALE GENOMIC DNA]</scope>
    <source>
        <strain evidence="3">CGMCC 1.10119</strain>
    </source>
</reference>
<sequence>MIDETIEEIREMQTHSSSVVAVKATRSLSALLDRDYATVDEFERDLEHNTGALRRANPSHASLHNAMREVARSVVGRADSVESAKKIAKSTIARVVEDIETGKRKAARNLADTFVDGETFLTHDYSSTVLEGVELAASEGIHTTAYITEARPRYLGRKTARTLAEIDRVDPHLMVDGASGTYLPECDRVVIGMDCIVDDTLYNRVGTFPLIATAHRLDVPVTVAGSGAKIIEDGFAFENEYRPASEVLLEPTEGVIIENPAYDATPVDLIDEVVTDDGVREF</sequence>
<dbReference type="Pfam" id="PF01008">
    <property type="entry name" value="IF-2B"/>
    <property type="match status" value="1"/>
</dbReference>
<dbReference type="Proteomes" id="UP000199451">
    <property type="component" value="Unassembled WGS sequence"/>
</dbReference>
<dbReference type="RefSeq" id="WP_089696286.1">
    <property type="nucleotide sequence ID" value="NZ_FNHL01000002.1"/>
</dbReference>